<evidence type="ECO:0000313" key="10">
    <source>
        <dbReference type="EMBL" id="MBD2859954.1"/>
    </source>
</evidence>
<keyword evidence="4 8" id="KW-0479">Metal-binding</keyword>
<feature type="domain" description="CMP/dCMP-type deaminase" evidence="9">
    <location>
        <begin position="1"/>
        <end position="104"/>
    </location>
</feature>
<dbReference type="Proteomes" id="UP000610558">
    <property type="component" value="Unassembled WGS sequence"/>
</dbReference>
<keyword evidence="6 8" id="KW-0862">Zinc</keyword>
<name>A0A927GY05_9GAMM</name>
<evidence type="ECO:0000256" key="5">
    <source>
        <dbReference type="ARBA" id="ARBA00022801"/>
    </source>
</evidence>
<evidence type="ECO:0000256" key="4">
    <source>
        <dbReference type="ARBA" id="ARBA00022723"/>
    </source>
</evidence>
<dbReference type="PROSITE" id="PS51747">
    <property type="entry name" value="CYT_DCMP_DEAMINASES_2"/>
    <property type="match status" value="1"/>
</dbReference>
<accession>A0A927GY05</accession>
<dbReference type="Pfam" id="PF00383">
    <property type="entry name" value="dCMP_cyt_deam_1"/>
    <property type="match status" value="1"/>
</dbReference>
<dbReference type="GO" id="GO:0008270">
    <property type="term" value="F:zinc ion binding"/>
    <property type="evidence" value="ECO:0007669"/>
    <property type="project" value="UniProtKB-UniRule"/>
</dbReference>
<evidence type="ECO:0000259" key="9">
    <source>
        <dbReference type="PROSITE" id="PS51747"/>
    </source>
</evidence>
<dbReference type="Gene3D" id="3.40.140.10">
    <property type="entry name" value="Cytidine Deaminase, domain 2"/>
    <property type="match status" value="1"/>
</dbReference>
<evidence type="ECO:0000256" key="7">
    <source>
        <dbReference type="ARBA" id="ARBA00048045"/>
    </source>
</evidence>
<evidence type="ECO:0000256" key="3">
    <source>
        <dbReference type="ARBA" id="ARBA00022694"/>
    </source>
</evidence>
<evidence type="ECO:0000256" key="8">
    <source>
        <dbReference type="HAMAP-Rule" id="MF_00972"/>
    </source>
</evidence>
<evidence type="ECO:0000313" key="11">
    <source>
        <dbReference type="Proteomes" id="UP000610558"/>
    </source>
</evidence>
<dbReference type="FunFam" id="3.40.140.10:FF:000005">
    <property type="entry name" value="tRNA-specific adenosine deaminase"/>
    <property type="match status" value="1"/>
</dbReference>
<dbReference type="PANTHER" id="PTHR11079:SF202">
    <property type="entry name" value="TRNA-SPECIFIC ADENOSINE DEAMINASE"/>
    <property type="match status" value="1"/>
</dbReference>
<protein>
    <recommendedName>
        <fullName evidence="8">tRNA-specific adenosine deaminase</fullName>
        <ecNumber evidence="8">3.5.4.33</ecNumber>
    </recommendedName>
</protein>
<sequence length="153" mass="16698">MARALELAAKAAEIDEVPVGALVVRGDHVLGEGYNEPISSHDPTAHAEIIAIRQAAQLQENYRLPGSTLYVTIEPCAMCAGAIVHSRIERVVFAATEPKAGAVCSHLHFFDQPQLNHVTAWTGGVMAEQATDLIQAFFARRRQEKKQARQQNS</sequence>
<evidence type="ECO:0000256" key="2">
    <source>
        <dbReference type="ARBA" id="ARBA00011738"/>
    </source>
</evidence>
<dbReference type="NCBIfam" id="NF008113">
    <property type="entry name" value="PRK10860.1"/>
    <property type="match status" value="1"/>
</dbReference>
<proteinExistence type="inferred from homology"/>
<comment type="catalytic activity">
    <reaction evidence="7 8">
        <text>adenosine(34) in tRNA + H2O + H(+) = inosine(34) in tRNA + NH4(+)</text>
        <dbReference type="Rhea" id="RHEA:43168"/>
        <dbReference type="Rhea" id="RHEA-COMP:10373"/>
        <dbReference type="Rhea" id="RHEA-COMP:10374"/>
        <dbReference type="ChEBI" id="CHEBI:15377"/>
        <dbReference type="ChEBI" id="CHEBI:15378"/>
        <dbReference type="ChEBI" id="CHEBI:28938"/>
        <dbReference type="ChEBI" id="CHEBI:74411"/>
        <dbReference type="ChEBI" id="CHEBI:82852"/>
        <dbReference type="EC" id="3.5.4.33"/>
    </reaction>
</comment>
<dbReference type="InterPro" id="IPR028883">
    <property type="entry name" value="tRNA_aden_deaminase"/>
</dbReference>
<keyword evidence="3 8" id="KW-0819">tRNA processing</keyword>
<comment type="similarity">
    <text evidence="1">Belongs to the cytidine and deoxycytidylate deaminase family. ADAT2 subfamily.</text>
</comment>
<feature type="binding site" evidence="8">
    <location>
        <position position="76"/>
    </location>
    <ligand>
        <name>Zn(2+)</name>
        <dbReference type="ChEBI" id="CHEBI:29105"/>
        <note>catalytic</note>
    </ligand>
</feature>
<feature type="binding site" evidence="8">
    <location>
        <position position="79"/>
    </location>
    <ligand>
        <name>Zn(2+)</name>
        <dbReference type="ChEBI" id="CHEBI:29105"/>
        <note>catalytic</note>
    </ligand>
</feature>
<reference evidence="10" key="1">
    <citation type="submission" date="2020-09" db="EMBL/GenBank/DDBJ databases">
        <authorList>
            <person name="Yoon J.-W."/>
        </authorList>
    </citation>
    <scope>NUCLEOTIDE SEQUENCE</scope>
    <source>
        <strain evidence="10">KMU-158</strain>
    </source>
</reference>
<dbReference type="PANTHER" id="PTHR11079">
    <property type="entry name" value="CYTOSINE DEAMINASE FAMILY MEMBER"/>
    <property type="match status" value="1"/>
</dbReference>
<comment type="caution">
    <text evidence="10">The sequence shown here is derived from an EMBL/GenBank/DDBJ whole genome shotgun (WGS) entry which is preliminary data.</text>
</comment>
<keyword evidence="5 8" id="KW-0378">Hydrolase</keyword>
<keyword evidence="11" id="KW-1185">Reference proteome</keyword>
<dbReference type="EC" id="3.5.4.33" evidence="8"/>
<comment type="cofactor">
    <cofactor evidence="8">
        <name>Zn(2+)</name>
        <dbReference type="ChEBI" id="CHEBI:29105"/>
    </cofactor>
    <text evidence="8">Binds 1 zinc ion per subunit.</text>
</comment>
<dbReference type="AlphaFoldDB" id="A0A927GY05"/>
<dbReference type="InterPro" id="IPR016193">
    <property type="entry name" value="Cytidine_deaminase-like"/>
</dbReference>
<comment type="function">
    <text evidence="8">Catalyzes the deamination of adenosine to inosine at the wobble position 34 of tRNA(Arg2).</text>
</comment>
<dbReference type="HAMAP" id="MF_00972">
    <property type="entry name" value="tRNA_aden_deaminase"/>
    <property type="match status" value="1"/>
</dbReference>
<dbReference type="InterPro" id="IPR002125">
    <property type="entry name" value="CMP_dCMP_dom"/>
</dbReference>
<dbReference type="GO" id="GO:0002100">
    <property type="term" value="P:tRNA wobble adenosine to inosine editing"/>
    <property type="evidence" value="ECO:0007669"/>
    <property type="project" value="UniProtKB-UniRule"/>
</dbReference>
<organism evidence="10 11">
    <name type="scientific">Spongiibacter pelagi</name>
    <dbReference type="NCBI Taxonomy" id="2760804"/>
    <lineage>
        <taxon>Bacteria</taxon>
        <taxon>Pseudomonadati</taxon>
        <taxon>Pseudomonadota</taxon>
        <taxon>Gammaproteobacteria</taxon>
        <taxon>Cellvibrionales</taxon>
        <taxon>Spongiibacteraceae</taxon>
        <taxon>Spongiibacter</taxon>
    </lineage>
</organism>
<dbReference type="InterPro" id="IPR016192">
    <property type="entry name" value="APOBEC/CMP_deaminase_Zn-bd"/>
</dbReference>
<feature type="binding site" evidence="8">
    <location>
        <position position="46"/>
    </location>
    <ligand>
        <name>Zn(2+)</name>
        <dbReference type="ChEBI" id="CHEBI:29105"/>
        <note>catalytic</note>
    </ligand>
</feature>
<dbReference type="GO" id="GO:0052717">
    <property type="term" value="F:tRNA-specific adenosine-34 deaminase activity"/>
    <property type="evidence" value="ECO:0007669"/>
    <property type="project" value="UniProtKB-UniRule"/>
</dbReference>
<feature type="active site" description="Proton donor" evidence="8">
    <location>
        <position position="48"/>
    </location>
</feature>
<evidence type="ECO:0000256" key="6">
    <source>
        <dbReference type="ARBA" id="ARBA00022833"/>
    </source>
</evidence>
<dbReference type="SUPFAM" id="SSF53927">
    <property type="entry name" value="Cytidine deaminase-like"/>
    <property type="match status" value="1"/>
</dbReference>
<dbReference type="CDD" id="cd01285">
    <property type="entry name" value="nucleoside_deaminase"/>
    <property type="match status" value="1"/>
</dbReference>
<dbReference type="PROSITE" id="PS00903">
    <property type="entry name" value="CYT_DCMP_DEAMINASES_1"/>
    <property type="match status" value="1"/>
</dbReference>
<dbReference type="EMBL" id="JACXLD010000008">
    <property type="protein sequence ID" value="MBD2859954.1"/>
    <property type="molecule type" value="Genomic_DNA"/>
</dbReference>
<comment type="subunit">
    <text evidence="2 8">Homodimer.</text>
</comment>
<evidence type="ECO:0000256" key="1">
    <source>
        <dbReference type="ARBA" id="ARBA00010669"/>
    </source>
</evidence>
<gene>
    <name evidence="8 10" type="primary">tadA</name>
    <name evidence="10" type="ORF">IB286_13170</name>
</gene>